<keyword evidence="2" id="KW-0732">Signal</keyword>
<keyword evidence="4" id="KW-1185">Reference proteome</keyword>
<feature type="signal peptide" evidence="2">
    <location>
        <begin position="1"/>
        <end position="24"/>
    </location>
</feature>
<dbReference type="OrthoDB" id="5479759at2"/>
<gene>
    <name evidence="3" type="ORF">SAMN02745121_03325</name>
</gene>
<dbReference type="Proteomes" id="UP000199400">
    <property type="component" value="Unassembled WGS sequence"/>
</dbReference>
<accession>A0A1I1YIW5</accession>
<feature type="compositionally biased region" description="Low complexity" evidence="1">
    <location>
        <begin position="22"/>
        <end position="86"/>
    </location>
</feature>
<feature type="region of interest" description="Disordered" evidence="1">
    <location>
        <begin position="22"/>
        <end position="90"/>
    </location>
</feature>
<feature type="chain" id="PRO_5011441142" evidence="2">
    <location>
        <begin position="25"/>
        <end position="375"/>
    </location>
</feature>
<name>A0A1I1YIW5_9BACT</name>
<proteinExistence type="predicted"/>
<dbReference type="AlphaFoldDB" id="A0A1I1YIW5"/>
<evidence type="ECO:0000313" key="4">
    <source>
        <dbReference type="Proteomes" id="UP000199400"/>
    </source>
</evidence>
<reference evidence="4" key="1">
    <citation type="submission" date="2016-10" db="EMBL/GenBank/DDBJ databases">
        <authorList>
            <person name="Varghese N."/>
            <person name="Submissions S."/>
        </authorList>
    </citation>
    <scope>NUCLEOTIDE SEQUENCE [LARGE SCALE GENOMIC DNA]</scope>
    <source>
        <strain evidence="4">ATCC 25963</strain>
    </source>
</reference>
<dbReference type="STRING" id="54.SAMN02745121_03325"/>
<evidence type="ECO:0000313" key="3">
    <source>
        <dbReference type="EMBL" id="SFE19329.1"/>
    </source>
</evidence>
<evidence type="ECO:0000256" key="2">
    <source>
        <dbReference type="SAM" id="SignalP"/>
    </source>
</evidence>
<sequence length="375" mass="39311">MPRPSLLARVAAASLAVACGDSTATTGFTTTPSTTTAPLTTSGADSSDGTSSSTSTSTSTGSGSGGEDSTAGSSSTSSSGVSDVGSIPDFPTTPGCKGKIDFLFVISSNEEMAYKQVQLQEAFPEFVKILEADFADFDYHVMVVDASLPFLPSCDICYSCSQVMCDGPGCSQWDGPPDYPCNEIFEECTGVYGAGVTIVGNFDASNTRCLPADGPRFITRDDPDLKGTFECISKLGAGPKAPLAARSMIKALEPDILSKWGCNAGFLRSDALLALVVLAGEDNLTPGTPAEWYAAVLEAKKGNEDALVPLVFSHDRDLPNPKCEGPEAGPNVMRLFAEAGKHGRFASMCEPSYVPFMKQMAETILEQCSVFIPPQ</sequence>
<protein>
    <submittedName>
        <fullName evidence="3">Uncharacterized protein</fullName>
    </submittedName>
</protein>
<organism evidence="3 4">
    <name type="scientific">Nannocystis exedens</name>
    <dbReference type="NCBI Taxonomy" id="54"/>
    <lineage>
        <taxon>Bacteria</taxon>
        <taxon>Pseudomonadati</taxon>
        <taxon>Myxococcota</taxon>
        <taxon>Polyangia</taxon>
        <taxon>Nannocystales</taxon>
        <taxon>Nannocystaceae</taxon>
        <taxon>Nannocystis</taxon>
    </lineage>
</organism>
<dbReference type="RefSeq" id="WP_096328489.1">
    <property type="nucleotide sequence ID" value="NZ_FOMX01000010.1"/>
</dbReference>
<evidence type="ECO:0000256" key="1">
    <source>
        <dbReference type="SAM" id="MobiDB-lite"/>
    </source>
</evidence>
<dbReference type="EMBL" id="FOMX01000010">
    <property type="protein sequence ID" value="SFE19329.1"/>
    <property type="molecule type" value="Genomic_DNA"/>
</dbReference>